<dbReference type="EMBL" id="AP025592">
    <property type="protein sequence ID" value="BDG09726.1"/>
    <property type="molecule type" value="Genomic_DNA"/>
</dbReference>
<dbReference type="Proteomes" id="UP001162734">
    <property type="component" value="Chromosome"/>
</dbReference>
<protein>
    <recommendedName>
        <fullName evidence="3">YkgJ family cysteine cluster protein</fullName>
    </recommendedName>
</protein>
<evidence type="ECO:0008006" key="3">
    <source>
        <dbReference type="Google" id="ProtNLM"/>
    </source>
</evidence>
<proteinExistence type="predicted"/>
<keyword evidence="2" id="KW-1185">Reference proteome</keyword>
<name>A0ABM7XCX6_9BACT</name>
<sequence>MTPLCQRRAASCGACCGLYNRVDHSRPAVEAILARHTEVLAGTPRTEPAFRTAAARLSAKEEAPLFPSVRLCPLLGYLDPARSRIGCLAHPLVTGGADLRTCGAYDVPTCEGFLCPSHSWFSEAEAELVEAVCGEDWYLYGLTATDVPFVRAALGGVAALTGVMPGLRHLEPAAREDLREDLRHRGNADFRRAMRRLFALKEELLPGSDGLYGAFRPGPDGDPVPRQIDYAALGRDRASAYDALLTCMGADPRSGNDLEALEAEVRRRLDACARAMPRG</sequence>
<evidence type="ECO:0000313" key="1">
    <source>
        <dbReference type="EMBL" id="BDG09726.1"/>
    </source>
</evidence>
<accession>A0ABM7XCX6</accession>
<dbReference type="RefSeq" id="WP_248342004.1">
    <property type="nucleotide sequence ID" value="NZ_AP025592.1"/>
</dbReference>
<evidence type="ECO:0000313" key="2">
    <source>
        <dbReference type="Proteomes" id="UP001162734"/>
    </source>
</evidence>
<organism evidence="1 2">
    <name type="scientific">Anaeromyxobacter paludicola</name>
    <dbReference type="NCBI Taxonomy" id="2918171"/>
    <lineage>
        <taxon>Bacteria</taxon>
        <taxon>Pseudomonadati</taxon>
        <taxon>Myxococcota</taxon>
        <taxon>Myxococcia</taxon>
        <taxon>Myxococcales</taxon>
        <taxon>Cystobacterineae</taxon>
        <taxon>Anaeromyxobacteraceae</taxon>
        <taxon>Anaeromyxobacter</taxon>
    </lineage>
</organism>
<gene>
    <name evidence="1" type="ORF">AMPC_28390</name>
</gene>
<reference evidence="2" key="1">
    <citation type="journal article" date="2022" name="Int. J. Syst. Evol. Microbiol.">
        <title>Anaeromyxobacter oryzae sp. nov., Anaeromyxobacter diazotrophicus sp. nov. and Anaeromyxobacter paludicola sp. nov., isolated from paddy soils.</title>
        <authorList>
            <person name="Itoh H."/>
            <person name="Xu Z."/>
            <person name="Mise K."/>
            <person name="Masuda Y."/>
            <person name="Ushijima N."/>
            <person name="Hayakawa C."/>
            <person name="Shiratori Y."/>
            <person name="Senoo K."/>
        </authorList>
    </citation>
    <scope>NUCLEOTIDE SEQUENCE [LARGE SCALE GENOMIC DNA]</scope>
    <source>
        <strain evidence="2">Red630</strain>
    </source>
</reference>